<sequence length="369" mass="41753">MKNARGSSGTQARSISPRIHVREFHKRENTSDHDCPRCRRPFATRADLVQHLSTPSPTCQTTNQSHQERLVEDGITVDMNNRLMERKHTTKIGNWMDMWKLLFPDDTDIPSPDYEPCVEAYEFLVAWDAESTTRHMIERSREQVAEMLRKSGTQYPDAVASDIAMLIYSNFRKSQTDCERRLVQQALQNTLSGSAATASSRRRRSTKASRRQESDMDSMQQAEQGWRPPQSSPVPILPRPSANHASPNPVLSPYPAPPTQFQQLTTSWNNDGPVRPVLHSFPASMQQDLSVEATGYTVTGPQPGGNNAYNTEQTPAFPIGSVRHIPPRAQEVPPSAYSAEDDEHYRRSQESWGDWQHMSGSETNRPREN</sequence>
<name>A0AAN6TI29_9PEZI</name>
<protein>
    <recommendedName>
        <fullName evidence="4">C2H2-type domain-containing protein</fullName>
    </recommendedName>
</protein>
<feature type="region of interest" description="Disordered" evidence="1">
    <location>
        <begin position="190"/>
        <end position="279"/>
    </location>
</feature>
<feature type="region of interest" description="Disordered" evidence="1">
    <location>
        <begin position="295"/>
        <end position="369"/>
    </location>
</feature>
<dbReference type="EMBL" id="MU853336">
    <property type="protein sequence ID" value="KAK4114791.1"/>
    <property type="molecule type" value="Genomic_DNA"/>
</dbReference>
<gene>
    <name evidence="2" type="ORF">N656DRAFT_547218</name>
</gene>
<organism evidence="2 3">
    <name type="scientific">Canariomyces notabilis</name>
    <dbReference type="NCBI Taxonomy" id="2074819"/>
    <lineage>
        <taxon>Eukaryota</taxon>
        <taxon>Fungi</taxon>
        <taxon>Dikarya</taxon>
        <taxon>Ascomycota</taxon>
        <taxon>Pezizomycotina</taxon>
        <taxon>Sordariomycetes</taxon>
        <taxon>Sordariomycetidae</taxon>
        <taxon>Sordariales</taxon>
        <taxon>Chaetomiaceae</taxon>
        <taxon>Canariomyces</taxon>
    </lineage>
</organism>
<feature type="compositionally biased region" description="Basic and acidic residues" evidence="1">
    <location>
        <begin position="20"/>
        <end position="36"/>
    </location>
</feature>
<feature type="compositionally biased region" description="Basic residues" evidence="1">
    <location>
        <begin position="200"/>
        <end position="209"/>
    </location>
</feature>
<keyword evidence="3" id="KW-1185">Reference proteome</keyword>
<dbReference type="AlphaFoldDB" id="A0AAN6TI29"/>
<feature type="region of interest" description="Disordered" evidence="1">
    <location>
        <begin position="1"/>
        <end position="36"/>
    </location>
</feature>
<feature type="compositionally biased region" description="Polar residues" evidence="1">
    <location>
        <begin position="296"/>
        <end position="314"/>
    </location>
</feature>
<dbReference type="GeneID" id="89934160"/>
<feature type="compositionally biased region" description="Polar residues" evidence="1">
    <location>
        <begin position="1"/>
        <end position="14"/>
    </location>
</feature>
<dbReference type="RefSeq" id="XP_064672361.1">
    <property type="nucleotide sequence ID" value="XM_064810036.1"/>
</dbReference>
<dbReference type="Proteomes" id="UP001302812">
    <property type="component" value="Unassembled WGS sequence"/>
</dbReference>
<comment type="caution">
    <text evidence="2">The sequence shown here is derived from an EMBL/GenBank/DDBJ whole genome shotgun (WGS) entry which is preliminary data.</text>
</comment>
<evidence type="ECO:0008006" key="4">
    <source>
        <dbReference type="Google" id="ProtNLM"/>
    </source>
</evidence>
<feature type="compositionally biased region" description="Polar residues" evidence="1">
    <location>
        <begin position="259"/>
        <end position="270"/>
    </location>
</feature>
<dbReference type="PANTHER" id="PTHR38166">
    <property type="entry name" value="C2H2-TYPE DOMAIN-CONTAINING PROTEIN-RELATED"/>
    <property type="match status" value="1"/>
</dbReference>
<reference evidence="2" key="2">
    <citation type="submission" date="2023-05" db="EMBL/GenBank/DDBJ databases">
        <authorList>
            <consortium name="Lawrence Berkeley National Laboratory"/>
            <person name="Steindorff A."/>
            <person name="Hensen N."/>
            <person name="Bonometti L."/>
            <person name="Westerberg I."/>
            <person name="Brannstrom I.O."/>
            <person name="Guillou S."/>
            <person name="Cros-Aarteil S."/>
            <person name="Calhoun S."/>
            <person name="Haridas S."/>
            <person name="Kuo A."/>
            <person name="Mondo S."/>
            <person name="Pangilinan J."/>
            <person name="Riley R."/>
            <person name="Labutti K."/>
            <person name="Andreopoulos B."/>
            <person name="Lipzen A."/>
            <person name="Chen C."/>
            <person name="Yanf M."/>
            <person name="Daum C."/>
            <person name="Ng V."/>
            <person name="Clum A."/>
            <person name="Ohm R."/>
            <person name="Martin F."/>
            <person name="Silar P."/>
            <person name="Natvig D."/>
            <person name="Lalanne C."/>
            <person name="Gautier V."/>
            <person name="Ament-Velasquez S.L."/>
            <person name="Kruys A."/>
            <person name="Hutchinson M.I."/>
            <person name="Powell A.J."/>
            <person name="Barry K."/>
            <person name="Miller A.N."/>
            <person name="Grigoriev I.V."/>
            <person name="Debuchy R."/>
            <person name="Gladieux P."/>
            <person name="Thoren M.H."/>
            <person name="Johannesson H."/>
        </authorList>
    </citation>
    <scope>NUCLEOTIDE SEQUENCE</scope>
    <source>
        <strain evidence="2">CBS 508.74</strain>
    </source>
</reference>
<dbReference type="PANTHER" id="PTHR38166:SF1">
    <property type="entry name" value="C2H2-TYPE DOMAIN-CONTAINING PROTEIN"/>
    <property type="match status" value="1"/>
</dbReference>
<evidence type="ECO:0000313" key="3">
    <source>
        <dbReference type="Proteomes" id="UP001302812"/>
    </source>
</evidence>
<proteinExistence type="predicted"/>
<reference evidence="2" key="1">
    <citation type="journal article" date="2023" name="Mol. Phylogenet. Evol.">
        <title>Genome-scale phylogeny and comparative genomics of the fungal order Sordariales.</title>
        <authorList>
            <person name="Hensen N."/>
            <person name="Bonometti L."/>
            <person name="Westerberg I."/>
            <person name="Brannstrom I.O."/>
            <person name="Guillou S."/>
            <person name="Cros-Aarteil S."/>
            <person name="Calhoun S."/>
            <person name="Haridas S."/>
            <person name="Kuo A."/>
            <person name="Mondo S."/>
            <person name="Pangilinan J."/>
            <person name="Riley R."/>
            <person name="LaButti K."/>
            <person name="Andreopoulos B."/>
            <person name="Lipzen A."/>
            <person name="Chen C."/>
            <person name="Yan M."/>
            <person name="Daum C."/>
            <person name="Ng V."/>
            <person name="Clum A."/>
            <person name="Steindorff A."/>
            <person name="Ohm R.A."/>
            <person name="Martin F."/>
            <person name="Silar P."/>
            <person name="Natvig D.O."/>
            <person name="Lalanne C."/>
            <person name="Gautier V."/>
            <person name="Ament-Velasquez S.L."/>
            <person name="Kruys A."/>
            <person name="Hutchinson M.I."/>
            <person name="Powell A.J."/>
            <person name="Barry K."/>
            <person name="Miller A.N."/>
            <person name="Grigoriev I.V."/>
            <person name="Debuchy R."/>
            <person name="Gladieux P."/>
            <person name="Hiltunen Thoren M."/>
            <person name="Johannesson H."/>
        </authorList>
    </citation>
    <scope>NUCLEOTIDE SEQUENCE</scope>
    <source>
        <strain evidence="2">CBS 508.74</strain>
    </source>
</reference>
<accession>A0AAN6TI29</accession>
<evidence type="ECO:0000313" key="2">
    <source>
        <dbReference type="EMBL" id="KAK4114791.1"/>
    </source>
</evidence>
<evidence type="ECO:0000256" key="1">
    <source>
        <dbReference type="SAM" id="MobiDB-lite"/>
    </source>
</evidence>